<sequence>LQTALMRTLHECGLHFVGAALVRTLHECHAASPLTQLISALNDQRVRPAIRQRKKDTLSTTQQKPMHNASDGF</sequence>
<proteinExistence type="predicted"/>
<organism evidence="2">
    <name type="scientific">Anisakis simplex</name>
    <name type="common">Herring worm</name>
    <dbReference type="NCBI Taxonomy" id="6269"/>
    <lineage>
        <taxon>Eukaryota</taxon>
        <taxon>Metazoa</taxon>
        <taxon>Ecdysozoa</taxon>
        <taxon>Nematoda</taxon>
        <taxon>Chromadorea</taxon>
        <taxon>Rhabditida</taxon>
        <taxon>Spirurina</taxon>
        <taxon>Ascaridomorpha</taxon>
        <taxon>Ascaridoidea</taxon>
        <taxon>Anisakidae</taxon>
        <taxon>Anisakis</taxon>
        <taxon>Anisakis simplex complex</taxon>
    </lineage>
</organism>
<evidence type="ECO:0000313" key="2">
    <source>
        <dbReference type="WBParaSite" id="ASIM_0000826801-mRNA-1"/>
    </source>
</evidence>
<name>A0A0M3JKU2_ANISI</name>
<accession>A0A0M3JKU2</accession>
<protein>
    <submittedName>
        <fullName evidence="2">Npun_R1517 domain-containing protein</fullName>
    </submittedName>
</protein>
<evidence type="ECO:0000256" key="1">
    <source>
        <dbReference type="SAM" id="MobiDB-lite"/>
    </source>
</evidence>
<feature type="region of interest" description="Disordered" evidence="1">
    <location>
        <begin position="49"/>
        <end position="73"/>
    </location>
</feature>
<reference evidence="2" key="1">
    <citation type="submission" date="2017-02" db="UniProtKB">
        <authorList>
            <consortium name="WormBaseParasite"/>
        </authorList>
    </citation>
    <scope>IDENTIFICATION</scope>
</reference>
<dbReference type="AlphaFoldDB" id="A0A0M3JKU2"/>
<dbReference type="WBParaSite" id="ASIM_0000826801-mRNA-1">
    <property type="protein sequence ID" value="ASIM_0000826801-mRNA-1"/>
    <property type="gene ID" value="ASIM_0000826801"/>
</dbReference>